<proteinExistence type="predicted"/>
<name>A0A8S0RAV5_OLEEU</name>
<reference evidence="2 3" key="1">
    <citation type="submission" date="2019-12" db="EMBL/GenBank/DDBJ databases">
        <authorList>
            <person name="Alioto T."/>
            <person name="Alioto T."/>
            <person name="Gomez Garrido J."/>
        </authorList>
    </citation>
    <scope>NUCLEOTIDE SEQUENCE [LARGE SCALE GENOMIC DNA]</scope>
</reference>
<dbReference type="EMBL" id="CACTIH010002429">
    <property type="protein sequence ID" value="CAA2976423.1"/>
    <property type="molecule type" value="Genomic_DNA"/>
</dbReference>
<gene>
    <name evidence="2" type="ORF">OLEA9_A081018</name>
</gene>
<dbReference type="OrthoDB" id="691358at2759"/>
<keyword evidence="3" id="KW-1185">Reference proteome</keyword>
<comment type="caution">
    <text evidence="2">The sequence shown here is derived from an EMBL/GenBank/DDBJ whole genome shotgun (WGS) entry which is preliminary data.</text>
</comment>
<protein>
    <submittedName>
        <fullName evidence="2">Uncharacterized protein</fullName>
    </submittedName>
</protein>
<accession>A0A8S0RAV5</accession>
<evidence type="ECO:0000313" key="3">
    <source>
        <dbReference type="Proteomes" id="UP000594638"/>
    </source>
</evidence>
<evidence type="ECO:0000313" key="2">
    <source>
        <dbReference type="EMBL" id="CAA2976423.1"/>
    </source>
</evidence>
<dbReference type="PANTHER" id="PTHR34670:SF8">
    <property type="entry name" value="EXPRESSED PROTEIN"/>
    <property type="match status" value="1"/>
</dbReference>
<dbReference type="AlphaFoldDB" id="A0A8S0RAV5"/>
<dbReference type="Gramene" id="OE9A081018T1">
    <property type="protein sequence ID" value="OE9A081018C1"/>
    <property type="gene ID" value="OE9A081018"/>
</dbReference>
<feature type="region of interest" description="Disordered" evidence="1">
    <location>
        <begin position="52"/>
        <end position="83"/>
    </location>
</feature>
<dbReference type="Proteomes" id="UP000594638">
    <property type="component" value="Unassembled WGS sequence"/>
</dbReference>
<evidence type="ECO:0000256" key="1">
    <source>
        <dbReference type="SAM" id="MobiDB-lite"/>
    </source>
</evidence>
<sequence length="83" mass="8972">MEGLIPFVYKAIVQYRNGESSSAYYARLPGDSGRLQPSDIQLFQSDCGFAAGSSPPEDTKRFSSTAVQSPVGRHLTSWSAIKG</sequence>
<dbReference type="PANTHER" id="PTHR34670">
    <property type="entry name" value="EXPRESSED PROTEIN"/>
    <property type="match status" value="1"/>
</dbReference>
<organism evidence="2 3">
    <name type="scientific">Olea europaea subsp. europaea</name>
    <dbReference type="NCBI Taxonomy" id="158383"/>
    <lineage>
        <taxon>Eukaryota</taxon>
        <taxon>Viridiplantae</taxon>
        <taxon>Streptophyta</taxon>
        <taxon>Embryophyta</taxon>
        <taxon>Tracheophyta</taxon>
        <taxon>Spermatophyta</taxon>
        <taxon>Magnoliopsida</taxon>
        <taxon>eudicotyledons</taxon>
        <taxon>Gunneridae</taxon>
        <taxon>Pentapetalae</taxon>
        <taxon>asterids</taxon>
        <taxon>lamiids</taxon>
        <taxon>Lamiales</taxon>
        <taxon>Oleaceae</taxon>
        <taxon>Oleeae</taxon>
        <taxon>Olea</taxon>
    </lineage>
</organism>